<evidence type="ECO:0000313" key="2">
    <source>
        <dbReference type="Proteomes" id="UP000267804"/>
    </source>
</evidence>
<reference evidence="1 2" key="1">
    <citation type="submission" date="2017-10" db="EMBL/GenBank/DDBJ databases">
        <title>Integration of genomic and chemical information greatly accelerates assignment of the full stereostructure of myelolactone, a potent inhibitor of myeloma from a marine-derived Micromonospora.</title>
        <authorList>
            <person name="Kim M.C."/>
            <person name="Machado H."/>
            <person name="Jensen P.R."/>
            <person name="Fenical W."/>
        </authorList>
    </citation>
    <scope>NUCLEOTIDE SEQUENCE [LARGE SCALE GENOMIC DNA]</scope>
    <source>
        <strain evidence="1 2">CNY-010</strain>
    </source>
</reference>
<evidence type="ECO:0000313" key="1">
    <source>
        <dbReference type="EMBL" id="AYF30611.1"/>
    </source>
</evidence>
<dbReference type="AlphaFoldDB" id="A0A386WQZ4"/>
<proteinExistence type="predicted"/>
<accession>A0A386WQZ4</accession>
<protein>
    <submittedName>
        <fullName evidence="1">Uncharacterized protein</fullName>
    </submittedName>
</protein>
<gene>
    <name evidence="1" type="ORF">CSH63_24835</name>
</gene>
<name>A0A386WQZ4_9ACTN</name>
<dbReference type="RefSeq" id="WP_120572317.1">
    <property type="nucleotide sequence ID" value="NZ_CP024087.1"/>
</dbReference>
<dbReference type="KEGG" id="mtua:CSH63_24835"/>
<sequence>MAYATITQLNDKLGRTPSNAQQLLDRASRDVDRALLCAVYDPQDPAVVTALREATLEQIAANLTHGNSTGLGGTRRGGFSIGRLSVQAGSSDDPPVKIGTLWEQAWTILQAAGLTGHQPQSR</sequence>
<dbReference type="Proteomes" id="UP000267804">
    <property type="component" value="Chromosome"/>
</dbReference>
<dbReference type="EMBL" id="CP024087">
    <property type="protein sequence ID" value="AYF30611.1"/>
    <property type="molecule type" value="Genomic_DNA"/>
</dbReference>
<organism evidence="1 2">
    <name type="scientific">Micromonospora tulbaghiae</name>
    <dbReference type="NCBI Taxonomy" id="479978"/>
    <lineage>
        <taxon>Bacteria</taxon>
        <taxon>Bacillati</taxon>
        <taxon>Actinomycetota</taxon>
        <taxon>Actinomycetes</taxon>
        <taxon>Micromonosporales</taxon>
        <taxon>Micromonosporaceae</taxon>
        <taxon>Micromonospora</taxon>
    </lineage>
</organism>